<dbReference type="AlphaFoldDB" id="A0A4Y2DZ03"/>
<sequence length="103" mass="11862">MSNLCGLCITKQRKRKYSRKFQKRYDNCFCHKRSHGGLVVRPRFQNWEVLSSKPNSTKDPLCICALLPVKSGAQDQASSRCCGVNPRRGGCRLRRHLRRLVTV</sequence>
<name>A0A4Y2DZ03_ARAVE</name>
<organism evidence="1 2">
    <name type="scientific">Araneus ventricosus</name>
    <name type="common">Orbweaver spider</name>
    <name type="synonym">Epeira ventricosa</name>
    <dbReference type="NCBI Taxonomy" id="182803"/>
    <lineage>
        <taxon>Eukaryota</taxon>
        <taxon>Metazoa</taxon>
        <taxon>Ecdysozoa</taxon>
        <taxon>Arthropoda</taxon>
        <taxon>Chelicerata</taxon>
        <taxon>Arachnida</taxon>
        <taxon>Araneae</taxon>
        <taxon>Araneomorphae</taxon>
        <taxon>Entelegynae</taxon>
        <taxon>Araneoidea</taxon>
        <taxon>Araneidae</taxon>
        <taxon>Araneus</taxon>
    </lineage>
</organism>
<accession>A0A4Y2DZ03</accession>
<keyword evidence="2" id="KW-1185">Reference proteome</keyword>
<evidence type="ECO:0000313" key="1">
    <source>
        <dbReference type="EMBL" id="GBM22122.1"/>
    </source>
</evidence>
<dbReference type="Proteomes" id="UP000499080">
    <property type="component" value="Unassembled WGS sequence"/>
</dbReference>
<dbReference type="EMBL" id="BGPR01000474">
    <property type="protein sequence ID" value="GBM22122.1"/>
    <property type="molecule type" value="Genomic_DNA"/>
</dbReference>
<evidence type="ECO:0000313" key="2">
    <source>
        <dbReference type="Proteomes" id="UP000499080"/>
    </source>
</evidence>
<protein>
    <submittedName>
        <fullName evidence="1">Uncharacterized protein</fullName>
    </submittedName>
</protein>
<gene>
    <name evidence="1" type="ORF">AVEN_266481_1</name>
</gene>
<reference evidence="1 2" key="1">
    <citation type="journal article" date="2019" name="Sci. Rep.">
        <title>Orb-weaving spider Araneus ventricosus genome elucidates the spidroin gene catalogue.</title>
        <authorList>
            <person name="Kono N."/>
            <person name="Nakamura H."/>
            <person name="Ohtoshi R."/>
            <person name="Moran D.A.P."/>
            <person name="Shinohara A."/>
            <person name="Yoshida Y."/>
            <person name="Fujiwara M."/>
            <person name="Mori M."/>
            <person name="Tomita M."/>
            <person name="Arakawa K."/>
        </authorList>
    </citation>
    <scope>NUCLEOTIDE SEQUENCE [LARGE SCALE GENOMIC DNA]</scope>
</reference>
<comment type="caution">
    <text evidence="1">The sequence shown here is derived from an EMBL/GenBank/DDBJ whole genome shotgun (WGS) entry which is preliminary data.</text>
</comment>
<proteinExistence type="predicted"/>